<gene>
    <name evidence="1" type="ORF">BS411_012290</name>
</gene>
<name>A0ACD5IMU9_9ENTR</name>
<dbReference type="Proteomes" id="UP000244623">
    <property type="component" value="Chromosome"/>
</dbReference>
<dbReference type="EC" id="1.14.19.-" evidence="1"/>
<accession>A0ACD5IMU9</accession>
<protein>
    <submittedName>
        <fullName evidence="1">Fatty acid desaturase family protein</fullName>
        <ecNumber evidence="1">1.14.19.-</ecNumber>
    </submittedName>
</protein>
<reference evidence="1" key="1">
    <citation type="submission" date="2025-05" db="EMBL/GenBank/DDBJ databases">
        <title>FDA Reference Genome datasets for Cronobacter.</title>
        <authorList>
            <person name="Gopinath G.R."/>
        </authorList>
    </citation>
    <scope>NUCLEOTIDE SEQUENCE</scope>
    <source>
        <strain evidence="1">MOD1-Sh41s</strain>
    </source>
</reference>
<evidence type="ECO:0000313" key="2">
    <source>
        <dbReference type="Proteomes" id="UP000244623"/>
    </source>
</evidence>
<proteinExistence type="predicted"/>
<sequence>MKRNLPPLRVERHDPALHKAFRTACRHYLATQQEHRFADKGMWAKLAFLALCCAACYLLSLTASAAMGFALWYFGFIFFAMLLVVNVLHDASHNAFCRTGAANAWLGRAISLPLGLDADSWQVRHVQFHHPYTNIQHYDPDIDENGVLCQTPFQRWKPFMRAQYLYWPLVAALTFPWYGWWMDWRDRLGNTPFTRHLPHPGARGVALFLLLKIGHFMLALGIPALALAGTLSWAAVLAVYLVSQMLVSGMFVSLLIGTHWAKGHFYPTPEDNVMPNSPYHHAFATTFDWRTRPRQIGYWLGGLNLHLTHHLFPDWSHRHFPALSNIIAKVAREHGLPYPLLSVRDLLRLQRQHLIRMGKNLK</sequence>
<dbReference type="EMBL" id="CP187984">
    <property type="protein sequence ID" value="XSF52758.1"/>
    <property type="molecule type" value="Genomic_DNA"/>
</dbReference>
<keyword evidence="1" id="KW-0560">Oxidoreductase</keyword>
<evidence type="ECO:0000313" key="1">
    <source>
        <dbReference type="EMBL" id="XSF52758.1"/>
    </source>
</evidence>
<organism evidence="1 2">
    <name type="scientific">Cronobacter turicensis</name>
    <dbReference type="NCBI Taxonomy" id="413502"/>
    <lineage>
        <taxon>Bacteria</taxon>
        <taxon>Pseudomonadati</taxon>
        <taxon>Pseudomonadota</taxon>
        <taxon>Gammaproteobacteria</taxon>
        <taxon>Enterobacterales</taxon>
        <taxon>Enterobacteriaceae</taxon>
        <taxon>Cronobacter</taxon>
    </lineage>
</organism>